<dbReference type="InterPro" id="IPR018673">
    <property type="entry name" value="DUF2141"/>
</dbReference>
<keyword evidence="1" id="KW-0732">Signal</keyword>
<organism evidence="2 3">
    <name type="scientific">Lacihabitans soyangensis</name>
    <dbReference type="NCBI Taxonomy" id="869394"/>
    <lineage>
        <taxon>Bacteria</taxon>
        <taxon>Pseudomonadati</taxon>
        <taxon>Bacteroidota</taxon>
        <taxon>Cytophagia</taxon>
        <taxon>Cytophagales</taxon>
        <taxon>Leadbetterellaceae</taxon>
        <taxon>Lacihabitans</taxon>
    </lineage>
</organism>
<gene>
    <name evidence="2" type="ORF">EGI31_11490</name>
</gene>
<dbReference type="RefSeq" id="WP_255037358.1">
    <property type="nucleotide sequence ID" value="NZ_RJUF01000032.1"/>
</dbReference>
<accession>A0AAE3H3C0</accession>
<keyword evidence="3" id="KW-1185">Reference proteome</keyword>
<dbReference type="AlphaFoldDB" id="A0AAE3H3C0"/>
<evidence type="ECO:0000313" key="2">
    <source>
        <dbReference type="EMBL" id="MCP9763580.1"/>
    </source>
</evidence>
<proteinExistence type="predicted"/>
<dbReference type="Proteomes" id="UP001204144">
    <property type="component" value="Unassembled WGS sequence"/>
</dbReference>
<dbReference type="Pfam" id="PF09912">
    <property type="entry name" value="DUF2141"/>
    <property type="match status" value="1"/>
</dbReference>
<comment type="caution">
    <text evidence="2">The sequence shown here is derived from an EMBL/GenBank/DDBJ whole genome shotgun (WGS) entry which is preliminary data.</text>
</comment>
<dbReference type="EMBL" id="RJUF01000032">
    <property type="protein sequence ID" value="MCP9763580.1"/>
    <property type="molecule type" value="Genomic_DNA"/>
</dbReference>
<reference evidence="2 3" key="1">
    <citation type="submission" date="2018-11" db="EMBL/GenBank/DDBJ databases">
        <title>Novel bacteria species description.</title>
        <authorList>
            <person name="Han J.-H."/>
        </authorList>
    </citation>
    <scope>NUCLEOTIDE SEQUENCE [LARGE SCALE GENOMIC DNA]</scope>
    <source>
        <strain evidence="2 3">KCTC23259</strain>
    </source>
</reference>
<name>A0AAE3H3C0_9BACT</name>
<evidence type="ECO:0000313" key="3">
    <source>
        <dbReference type="Proteomes" id="UP001204144"/>
    </source>
</evidence>
<evidence type="ECO:0000256" key="1">
    <source>
        <dbReference type="SAM" id="SignalP"/>
    </source>
</evidence>
<feature type="chain" id="PRO_5042263940" evidence="1">
    <location>
        <begin position="19"/>
        <end position="142"/>
    </location>
</feature>
<sequence length="142" mass="16186">MKKIICIMFLWFSHSVSAQEKPYVSIKIQNIKQAKGNMRVAFYKKGSAFPKEGSITYAKEAKVNQAGEMIFNFTDIPYGEYAIAVFQDKNQNQKIDKNLVGYPTEPFGFSKNFKPKFSEPEFSDCNVVISPTTNTFTIKLID</sequence>
<protein>
    <submittedName>
        <fullName evidence="2">DUF2141 domain-containing protein</fullName>
    </submittedName>
</protein>
<feature type="signal peptide" evidence="1">
    <location>
        <begin position="1"/>
        <end position="18"/>
    </location>
</feature>